<sequence>MKKLLLIITLFSIFSCSQKKNEIITAEVSCGQCQFGLKSQEGCDLAIRIDEKSYFVDGANIDDFGDAHDEHTGFCEVVRKGNVSGSIVNNRFQVSSIELIN</sequence>
<dbReference type="Pfam" id="PF19897">
    <property type="entry name" value="DUF6370"/>
    <property type="match status" value="1"/>
</dbReference>
<dbReference type="PROSITE" id="PS51257">
    <property type="entry name" value="PROKAR_LIPOPROTEIN"/>
    <property type="match status" value="1"/>
</dbReference>
<dbReference type="STRING" id="1850246.LPB138_10755"/>
<dbReference type="EMBL" id="CP017478">
    <property type="protein sequence ID" value="AOW21127.1"/>
    <property type="molecule type" value="Genomic_DNA"/>
</dbReference>
<dbReference type="AlphaFoldDB" id="A0A1D8P991"/>
<gene>
    <name evidence="1" type="ORF">LPB138_10755</name>
</gene>
<name>A0A1D8P991_9FLAO</name>
<organism evidence="1 2">
    <name type="scientific">Urechidicola croceus</name>
    <dbReference type="NCBI Taxonomy" id="1850246"/>
    <lineage>
        <taxon>Bacteria</taxon>
        <taxon>Pseudomonadati</taxon>
        <taxon>Bacteroidota</taxon>
        <taxon>Flavobacteriia</taxon>
        <taxon>Flavobacteriales</taxon>
        <taxon>Flavobacteriaceae</taxon>
        <taxon>Urechidicola</taxon>
    </lineage>
</organism>
<evidence type="ECO:0000313" key="1">
    <source>
        <dbReference type="EMBL" id="AOW21127.1"/>
    </source>
</evidence>
<keyword evidence="2" id="KW-1185">Reference proteome</keyword>
<accession>A0A1D8P991</accession>
<dbReference type="InterPro" id="IPR045950">
    <property type="entry name" value="DUF6370"/>
</dbReference>
<dbReference type="RefSeq" id="WP_070237291.1">
    <property type="nucleotide sequence ID" value="NZ_CP017478.1"/>
</dbReference>
<reference evidence="1 2" key="1">
    <citation type="submission" date="2016-10" db="EMBL/GenBank/DDBJ databases">
        <title>Lutibacter sp. LPB0138, isolated from marine gastropod.</title>
        <authorList>
            <person name="Kim E."/>
            <person name="Yi H."/>
        </authorList>
    </citation>
    <scope>NUCLEOTIDE SEQUENCE [LARGE SCALE GENOMIC DNA]</scope>
    <source>
        <strain evidence="1 2">LPB0138</strain>
    </source>
</reference>
<evidence type="ECO:0000313" key="2">
    <source>
        <dbReference type="Proteomes" id="UP000176050"/>
    </source>
</evidence>
<dbReference type="KEGG" id="lul:LPB138_10755"/>
<dbReference type="Proteomes" id="UP000176050">
    <property type="component" value="Chromosome"/>
</dbReference>
<dbReference type="OrthoDB" id="676338at2"/>
<proteinExistence type="predicted"/>
<protein>
    <submittedName>
        <fullName evidence="1">Uncharacterized protein</fullName>
    </submittedName>
</protein>